<dbReference type="RefSeq" id="WP_133946000.1">
    <property type="nucleotide sequence ID" value="NZ_SOEO01000003.1"/>
</dbReference>
<comment type="caution">
    <text evidence="7">The sequence shown here is derived from an EMBL/GenBank/DDBJ whole genome shotgun (WGS) entry which is preliminary data.</text>
</comment>
<feature type="transmembrane region" description="Helical" evidence="6">
    <location>
        <begin position="225"/>
        <end position="248"/>
    </location>
</feature>
<feature type="transmembrane region" description="Helical" evidence="6">
    <location>
        <begin position="160"/>
        <end position="177"/>
    </location>
</feature>
<feature type="transmembrane region" description="Helical" evidence="6">
    <location>
        <begin position="393"/>
        <end position="417"/>
    </location>
</feature>
<dbReference type="OrthoDB" id="1224790at2"/>
<feature type="transmembrane region" description="Helical" evidence="6">
    <location>
        <begin position="94"/>
        <end position="113"/>
    </location>
</feature>
<dbReference type="PANTHER" id="PTHR30250:SF11">
    <property type="entry name" value="O-ANTIGEN TRANSPORTER-RELATED"/>
    <property type="match status" value="1"/>
</dbReference>
<gene>
    <name evidence="7" type="ORF">B0I22_3071</name>
</gene>
<evidence type="ECO:0000256" key="3">
    <source>
        <dbReference type="ARBA" id="ARBA00022692"/>
    </source>
</evidence>
<sequence length="429" mass="48975">MISIVKKNLKSNFFRDSFWALIGNVIFRGSGLIASILLAKILQKNAYGEFNSLKNTLTTLAIFTTFGLGYTSTKFVADCISDSDKNPKKIIAKIYKIALGFSVLVGLLTFLFAPQISELYYNNSAFDLKIRILSIWIVLLAVSTAQNGVIAGLGIFKKFTYVNISIGITTLILIPLFAYYYDIIGACISLLIIQAVNCIVNEYFIRNNMKAYTNLELDEVSYTNIISYSLPLTLIEAIYSISLWVNYFLLQNNYDYGEVALYSTSMQWYILLLFIPMVLKNVLLSYFSKKNLEQNVFKNAIILSFISTFFPVVFIFIFSSFIEQMYGNNFVGLSEIIRLMSIIPIFSSIVSVMEQYLFSKSKNWIVFIISFLKDIGTCALFFYFIQYENIENAAYYLILSYLILNTVSFIIYALLFFKTGIHKKSVEIV</sequence>
<dbReference type="Pfam" id="PF01943">
    <property type="entry name" value="Polysacc_synt"/>
    <property type="match status" value="1"/>
</dbReference>
<accession>A0A4R8I5J8</accession>
<keyword evidence="3 6" id="KW-0812">Transmembrane</keyword>
<dbReference type="Proteomes" id="UP000295313">
    <property type="component" value="Unassembled WGS sequence"/>
</dbReference>
<feature type="transmembrane region" description="Helical" evidence="6">
    <location>
        <begin position="18"/>
        <end position="39"/>
    </location>
</feature>
<comment type="subcellular location">
    <subcellularLocation>
        <location evidence="1">Cell membrane</location>
        <topology evidence="1">Multi-pass membrane protein</topology>
    </subcellularLocation>
</comment>
<proteinExistence type="predicted"/>
<evidence type="ECO:0000256" key="4">
    <source>
        <dbReference type="ARBA" id="ARBA00022989"/>
    </source>
</evidence>
<feature type="transmembrane region" description="Helical" evidence="6">
    <location>
        <begin position="133"/>
        <end position="153"/>
    </location>
</feature>
<keyword evidence="2" id="KW-1003">Cell membrane</keyword>
<name>A0A4R8I5J8_9FLAO</name>
<feature type="transmembrane region" description="Helical" evidence="6">
    <location>
        <begin position="364"/>
        <end position="387"/>
    </location>
</feature>
<evidence type="ECO:0000256" key="5">
    <source>
        <dbReference type="ARBA" id="ARBA00023136"/>
    </source>
</evidence>
<evidence type="ECO:0000256" key="1">
    <source>
        <dbReference type="ARBA" id="ARBA00004651"/>
    </source>
</evidence>
<dbReference type="EMBL" id="SOEO01000003">
    <property type="protein sequence ID" value="TDX83016.1"/>
    <property type="molecule type" value="Genomic_DNA"/>
</dbReference>
<feature type="transmembrane region" description="Helical" evidence="6">
    <location>
        <begin position="300"/>
        <end position="318"/>
    </location>
</feature>
<organism evidence="7 8">
    <name type="scientific">Epilithonimonas xixisoli</name>
    <dbReference type="NCBI Taxonomy" id="1476462"/>
    <lineage>
        <taxon>Bacteria</taxon>
        <taxon>Pseudomonadati</taxon>
        <taxon>Bacteroidota</taxon>
        <taxon>Flavobacteriia</taxon>
        <taxon>Flavobacteriales</taxon>
        <taxon>Weeksellaceae</taxon>
        <taxon>Chryseobacterium group</taxon>
        <taxon>Epilithonimonas</taxon>
    </lineage>
</organism>
<dbReference type="InterPro" id="IPR050833">
    <property type="entry name" value="Poly_Biosynth_Transport"/>
</dbReference>
<feature type="transmembrane region" description="Helical" evidence="6">
    <location>
        <begin position="268"/>
        <end position="288"/>
    </location>
</feature>
<keyword evidence="8" id="KW-1185">Reference proteome</keyword>
<dbReference type="GO" id="GO:0005886">
    <property type="term" value="C:plasma membrane"/>
    <property type="evidence" value="ECO:0007669"/>
    <property type="project" value="UniProtKB-SubCell"/>
</dbReference>
<evidence type="ECO:0000313" key="8">
    <source>
        <dbReference type="Proteomes" id="UP000295313"/>
    </source>
</evidence>
<keyword evidence="5 6" id="KW-0472">Membrane</keyword>
<evidence type="ECO:0000256" key="6">
    <source>
        <dbReference type="SAM" id="Phobius"/>
    </source>
</evidence>
<feature type="transmembrane region" description="Helical" evidence="6">
    <location>
        <begin position="183"/>
        <end position="204"/>
    </location>
</feature>
<evidence type="ECO:0000256" key="2">
    <source>
        <dbReference type="ARBA" id="ARBA00022475"/>
    </source>
</evidence>
<protein>
    <submittedName>
        <fullName evidence="7">O-antigen/teichoic acid export membrane protein</fullName>
    </submittedName>
</protein>
<keyword evidence="4 6" id="KW-1133">Transmembrane helix</keyword>
<evidence type="ECO:0000313" key="7">
    <source>
        <dbReference type="EMBL" id="TDX83016.1"/>
    </source>
</evidence>
<feature type="transmembrane region" description="Helical" evidence="6">
    <location>
        <begin position="330"/>
        <end position="352"/>
    </location>
</feature>
<dbReference type="InterPro" id="IPR002797">
    <property type="entry name" value="Polysacc_synth"/>
</dbReference>
<reference evidence="7 8" key="1">
    <citation type="submission" date="2019-03" db="EMBL/GenBank/DDBJ databases">
        <title>Genomic Encyclopedia of Type Strains, Phase III (KMG-III): the genomes of soil and plant-associated and newly described type strains.</title>
        <authorList>
            <person name="Whitman W."/>
        </authorList>
    </citation>
    <scope>NUCLEOTIDE SEQUENCE [LARGE SCALE GENOMIC DNA]</scope>
    <source>
        <strain evidence="7 8">CGMCC 1.12802</strain>
    </source>
</reference>
<dbReference type="PANTHER" id="PTHR30250">
    <property type="entry name" value="PST FAMILY PREDICTED COLANIC ACID TRANSPORTER"/>
    <property type="match status" value="1"/>
</dbReference>
<dbReference type="AlphaFoldDB" id="A0A4R8I5J8"/>